<gene>
    <name evidence="10" type="primary">cobA</name>
    <name evidence="10" type="ORF">AACH10_19815</name>
</gene>
<organism evidence="10 11">
    <name type="scientific">Pseudaquabacterium inlustre</name>
    <dbReference type="NCBI Taxonomy" id="2984192"/>
    <lineage>
        <taxon>Bacteria</taxon>
        <taxon>Pseudomonadati</taxon>
        <taxon>Pseudomonadota</taxon>
        <taxon>Betaproteobacteria</taxon>
        <taxon>Burkholderiales</taxon>
        <taxon>Sphaerotilaceae</taxon>
        <taxon>Pseudaquabacterium</taxon>
    </lineage>
</organism>
<dbReference type="InterPro" id="IPR006366">
    <property type="entry name" value="CobA/CysG_C"/>
</dbReference>
<comment type="pathway">
    <text evidence="7">Porphyrin-containing compound metabolism; siroheme biosynthesis; precorrin-2 from uroporphyrinogen III: step 1/1.</text>
</comment>
<evidence type="ECO:0000256" key="8">
    <source>
        <dbReference type="RuleBase" id="RU003960"/>
    </source>
</evidence>
<keyword evidence="3 8" id="KW-0489">Methyltransferase</keyword>
<protein>
    <recommendedName>
        <fullName evidence="2">uroporphyrinogen-III C-methyltransferase</fullName>
        <ecNumber evidence="2">2.1.1.107</ecNumber>
    </recommendedName>
</protein>
<keyword evidence="4 8" id="KW-0808">Transferase</keyword>
<evidence type="ECO:0000256" key="5">
    <source>
        <dbReference type="ARBA" id="ARBA00022691"/>
    </source>
</evidence>
<comment type="similarity">
    <text evidence="1 8">Belongs to the precorrin methyltransferase family.</text>
</comment>
<evidence type="ECO:0000256" key="3">
    <source>
        <dbReference type="ARBA" id="ARBA00022603"/>
    </source>
</evidence>
<dbReference type="NCBIfam" id="TIGR01469">
    <property type="entry name" value="cobA_cysG_Cterm"/>
    <property type="match status" value="1"/>
</dbReference>
<accession>A0ABU9CL11</accession>
<dbReference type="Gene3D" id="3.30.950.10">
    <property type="entry name" value="Methyltransferase, Cobalt-precorrin-4 Transmethylase, Domain 2"/>
    <property type="match status" value="1"/>
</dbReference>
<dbReference type="SUPFAM" id="SSF53790">
    <property type="entry name" value="Tetrapyrrole methylase"/>
    <property type="match status" value="1"/>
</dbReference>
<dbReference type="GO" id="GO:0004851">
    <property type="term" value="F:uroporphyrin-III C-methyltransferase activity"/>
    <property type="evidence" value="ECO:0007669"/>
    <property type="project" value="UniProtKB-EC"/>
</dbReference>
<sequence>MSDSPAPAVVFIGAGPGAADLITLRGAQRLTAARVVLFDALTDPALRDLAPLAEWIDVGKRGFDYAELQANINALLVRHAPGGGVVRLKGGDPSVFGRLEEEMQALQAAGFGYEVVPGVTSALAAAAQAGRPLTRRGSGRSVSLTTAMTHLGRLQATRTADTEVFYMAGRQLAELSARLREAGWPDAEPVSVHSRAGWPDALLTQHTVATLGEAAATHAGRPAVVTVGAGAAPVQAAEPAKTPGLEHHQAAGHGPAP</sequence>
<keyword evidence="6" id="KW-0627">Porphyrin biosynthesis</keyword>
<dbReference type="RefSeq" id="WP_341412217.1">
    <property type="nucleotide sequence ID" value="NZ_JBBUTH010000009.1"/>
</dbReference>
<dbReference type="Proteomes" id="UP001365405">
    <property type="component" value="Unassembled WGS sequence"/>
</dbReference>
<dbReference type="InterPro" id="IPR014777">
    <property type="entry name" value="4pyrrole_Mease_sub1"/>
</dbReference>
<dbReference type="EMBL" id="JBBUTH010000009">
    <property type="protein sequence ID" value="MEK8052510.1"/>
    <property type="molecule type" value="Genomic_DNA"/>
</dbReference>
<dbReference type="PROSITE" id="PS00839">
    <property type="entry name" value="SUMT_1"/>
    <property type="match status" value="1"/>
</dbReference>
<dbReference type="Gene3D" id="3.40.1010.10">
    <property type="entry name" value="Cobalt-precorrin-4 Transmethylase, Domain 1"/>
    <property type="match status" value="1"/>
</dbReference>
<evidence type="ECO:0000256" key="7">
    <source>
        <dbReference type="ARBA" id="ARBA00025705"/>
    </source>
</evidence>
<dbReference type="PANTHER" id="PTHR45790:SF3">
    <property type="entry name" value="S-ADENOSYL-L-METHIONINE-DEPENDENT UROPORPHYRINOGEN III METHYLTRANSFERASE, CHLOROPLASTIC"/>
    <property type="match status" value="1"/>
</dbReference>
<dbReference type="PROSITE" id="PS00840">
    <property type="entry name" value="SUMT_2"/>
    <property type="match status" value="1"/>
</dbReference>
<evidence type="ECO:0000313" key="10">
    <source>
        <dbReference type="EMBL" id="MEK8052510.1"/>
    </source>
</evidence>
<dbReference type="Pfam" id="PF00590">
    <property type="entry name" value="TP_methylase"/>
    <property type="match status" value="1"/>
</dbReference>
<reference evidence="10 11" key="1">
    <citation type="submission" date="2024-04" db="EMBL/GenBank/DDBJ databases">
        <title>Novel species of the genus Ideonella isolated from streams.</title>
        <authorList>
            <person name="Lu H."/>
        </authorList>
    </citation>
    <scope>NUCLEOTIDE SEQUENCE [LARGE SCALE GENOMIC DNA]</scope>
    <source>
        <strain evidence="10 11">DXS22W</strain>
    </source>
</reference>
<evidence type="ECO:0000256" key="6">
    <source>
        <dbReference type="ARBA" id="ARBA00023244"/>
    </source>
</evidence>
<name>A0ABU9CL11_9BURK</name>
<dbReference type="NCBIfam" id="NF004790">
    <property type="entry name" value="PRK06136.1"/>
    <property type="match status" value="1"/>
</dbReference>
<dbReference type="PANTHER" id="PTHR45790">
    <property type="entry name" value="SIROHEME SYNTHASE-RELATED"/>
    <property type="match status" value="1"/>
</dbReference>
<feature type="domain" description="Tetrapyrrole methylase" evidence="9">
    <location>
        <begin position="9"/>
        <end position="211"/>
    </location>
</feature>
<evidence type="ECO:0000256" key="2">
    <source>
        <dbReference type="ARBA" id="ARBA00012162"/>
    </source>
</evidence>
<proteinExistence type="inferred from homology"/>
<dbReference type="InterPro" id="IPR000878">
    <property type="entry name" value="4pyrrol_Mease"/>
</dbReference>
<evidence type="ECO:0000256" key="1">
    <source>
        <dbReference type="ARBA" id="ARBA00005879"/>
    </source>
</evidence>
<dbReference type="GO" id="GO:0032259">
    <property type="term" value="P:methylation"/>
    <property type="evidence" value="ECO:0007669"/>
    <property type="project" value="UniProtKB-KW"/>
</dbReference>
<dbReference type="EC" id="2.1.1.107" evidence="2"/>
<keyword evidence="5" id="KW-0949">S-adenosyl-L-methionine</keyword>
<evidence type="ECO:0000256" key="4">
    <source>
        <dbReference type="ARBA" id="ARBA00022679"/>
    </source>
</evidence>
<dbReference type="InterPro" id="IPR014776">
    <property type="entry name" value="4pyrrole_Mease_sub2"/>
</dbReference>
<keyword evidence="11" id="KW-1185">Reference proteome</keyword>
<dbReference type="InterPro" id="IPR050161">
    <property type="entry name" value="Siro_Cobalamin_biosynth"/>
</dbReference>
<evidence type="ECO:0000313" key="11">
    <source>
        <dbReference type="Proteomes" id="UP001365405"/>
    </source>
</evidence>
<comment type="caution">
    <text evidence="10">The sequence shown here is derived from an EMBL/GenBank/DDBJ whole genome shotgun (WGS) entry which is preliminary data.</text>
</comment>
<evidence type="ECO:0000259" key="9">
    <source>
        <dbReference type="Pfam" id="PF00590"/>
    </source>
</evidence>
<dbReference type="InterPro" id="IPR003043">
    <property type="entry name" value="Uropor_MeTrfase_CS"/>
</dbReference>
<dbReference type="InterPro" id="IPR035996">
    <property type="entry name" value="4pyrrol_Methylase_sf"/>
</dbReference>